<comment type="caution">
    <text evidence="2">The sequence shown here is derived from an EMBL/GenBank/DDBJ whole genome shotgun (WGS) entry which is preliminary data.</text>
</comment>
<gene>
    <name evidence="2" type="ORF">EZS28_004730</name>
</gene>
<keyword evidence="1" id="KW-1133">Transmembrane helix</keyword>
<accession>A0A5J4WY13</accession>
<organism evidence="2 3">
    <name type="scientific">Streblomastix strix</name>
    <dbReference type="NCBI Taxonomy" id="222440"/>
    <lineage>
        <taxon>Eukaryota</taxon>
        <taxon>Metamonada</taxon>
        <taxon>Preaxostyla</taxon>
        <taxon>Oxymonadida</taxon>
        <taxon>Streblomastigidae</taxon>
        <taxon>Streblomastix</taxon>
    </lineage>
</organism>
<dbReference type="EMBL" id="SNRW01000690">
    <property type="protein sequence ID" value="KAA6399741.1"/>
    <property type="molecule type" value="Genomic_DNA"/>
</dbReference>
<reference evidence="2 3" key="1">
    <citation type="submission" date="2019-03" db="EMBL/GenBank/DDBJ databases">
        <title>Single cell metagenomics reveals metabolic interactions within the superorganism composed of flagellate Streblomastix strix and complex community of Bacteroidetes bacteria on its surface.</title>
        <authorList>
            <person name="Treitli S.C."/>
            <person name="Kolisko M."/>
            <person name="Husnik F."/>
            <person name="Keeling P."/>
            <person name="Hampl V."/>
        </authorList>
    </citation>
    <scope>NUCLEOTIDE SEQUENCE [LARGE SCALE GENOMIC DNA]</scope>
    <source>
        <strain evidence="2">ST1C</strain>
    </source>
</reference>
<evidence type="ECO:0000313" key="3">
    <source>
        <dbReference type="Proteomes" id="UP000324800"/>
    </source>
</evidence>
<dbReference type="AlphaFoldDB" id="A0A5J4WY13"/>
<keyword evidence="1" id="KW-0812">Transmembrane</keyword>
<evidence type="ECO:0000313" key="2">
    <source>
        <dbReference type="EMBL" id="KAA6399741.1"/>
    </source>
</evidence>
<proteinExistence type="predicted"/>
<feature type="transmembrane region" description="Helical" evidence="1">
    <location>
        <begin position="14"/>
        <end position="31"/>
    </location>
</feature>
<keyword evidence="1" id="KW-0472">Membrane</keyword>
<sequence>MGTSASYGTSAGDIIQLHHVFFGHVLLRMFLNSFIQRRLRPQAYVSIRVFKQIVNVDPAYNIFASCPSQTVLVTLQMKINQFQQAAALMKLKQIKRFNHHQINSNESLFCAIWIKVLHLYYF</sequence>
<name>A0A5J4WY13_9EUKA</name>
<protein>
    <submittedName>
        <fullName evidence="2">Uncharacterized protein</fullName>
    </submittedName>
</protein>
<evidence type="ECO:0000256" key="1">
    <source>
        <dbReference type="SAM" id="Phobius"/>
    </source>
</evidence>
<dbReference type="Proteomes" id="UP000324800">
    <property type="component" value="Unassembled WGS sequence"/>
</dbReference>